<sequence>MGIYEGWTTIQKVYYPLTIAWNFILISTTILFIMQHNSPAIRYRSITLSVFMVIGNSLVTTLYLGREPTYDQFPCFVNIWVSSVGMPLWLTAVAGRFARLAFLYHFSQAKLVAGQGSQNVNDHYIDIMPKEKIASPPTLVLDQNWYYRHREKFTTKYIVKLISGALALQLALTLLVQVFTTKFQITPTIALGHCLVGWEFIPIYLTSAFYVFVLCPLFISWLRGVNDAYGIKRELMADFTLGVVAFLLYILFAALPILKGVIRVFPAAHWSVVALMISHIFSIVLPTIDAIKGTDNQVSNSNMASFESMLEDPQQFEIFKRFSLRDFSVENTLFYEQVSKLRMMCDGLEYEKEGLPMNILVEINMIYNKFIARDAEFELNLEAATVREIRQRFQAKDVGPHVFDRALLEVRNLMFRYTYPRFVKMSQKSLQETHI</sequence>
<dbReference type="EMBL" id="JASJQH010009671">
    <property type="protein sequence ID" value="KAK9675283.1"/>
    <property type="molecule type" value="Genomic_DNA"/>
</dbReference>
<evidence type="ECO:0000313" key="4">
    <source>
        <dbReference type="Proteomes" id="UP001479436"/>
    </source>
</evidence>
<name>A0ABR2VLH1_9FUNG</name>
<proteinExistence type="predicted"/>
<dbReference type="PANTHER" id="PTHR10845">
    <property type="entry name" value="REGULATOR OF G PROTEIN SIGNALING"/>
    <property type="match status" value="1"/>
</dbReference>
<keyword evidence="4" id="KW-1185">Reference proteome</keyword>
<feature type="transmembrane region" description="Helical" evidence="1">
    <location>
        <begin position="157"/>
        <end position="180"/>
    </location>
</feature>
<feature type="transmembrane region" description="Helical" evidence="1">
    <location>
        <begin position="267"/>
        <end position="288"/>
    </location>
</feature>
<gene>
    <name evidence="3" type="ORF">K7432_016537</name>
</gene>
<dbReference type="InterPro" id="IPR036305">
    <property type="entry name" value="RGS_sf"/>
</dbReference>
<dbReference type="CDD" id="cd07440">
    <property type="entry name" value="RGS"/>
    <property type="match status" value="1"/>
</dbReference>
<dbReference type="InterPro" id="IPR044926">
    <property type="entry name" value="RGS_subdomain_2"/>
</dbReference>
<feature type="transmembrane region" description="Helical" evidence="1">
    <location>
        <begin position="235"/>
        <end position="255"/>
    </location>
</feature>
<feature type="transmembrane region" description="Helical" evidence="1">
    <location>
        <begin position="13"/>
        <end position="34"/>
    </location>
</feature>
<feature type="transmembrane region" description="Helical" evidence="1">
    <location>
        <begin position="200"/>
        <end position="223"/>
    </location>
</feature>
<reference evidence="3 4" key="1">
    <citation type="submission" date="2023-04" db="EMBL/GenBank/DDBJ databases">
        <title>Genome of Basidiobolus ranarum AG-B5.</title>
        <authorList>
            <person name="Stajich J.E."/>
            <person name="Carter-House D."/>
            <person name="Gryganskyi A."/>
        </authorList>
    </citation>
    <scope>NUCLEOTIDE SEQUENCE [LARGE SCALE GENOMIC DNA]</scope>
    <source>
        <strain evidence="3 4">AG-B5</strain>
    </source>
</reference>
<dbReference type="InterPro" id="IPR016137">
    <property type="entry name" value="RGS"/>
</dbReference>
<organism evidence="3 4">
    <name type="scientific">Basidiobolus ranarum</name>
    <dbReference type="NCBI Taxonomy" id="34480"/>
    <lineage>
        <taxon>Eukaryota</taxon>
        <taxon>Fungi</taxon>
        <taxon>Fungi incertae sedis</taxon>
        <taxon>Zoopagomycota</taxon>
        <taxon>Entomophthoromycotina</taxon>
        <taxon>Basidiobolomycetes</taxon>
        <taxon>Basidiobolales</taxon>
        <taxon>Basidiobolaceae</taxon>
        <taxon>Basidiobolus</taxon>
    </lineage>
</organism>
<feature type="domain" description="RGS" evidence="2">
    <location>
        <begin position="305"/>
        <end position="424"/>
    </location>
</feature>
<dbReference type="Pfam" id="PF00615">
    <property type="entry name" value="RGS"/>
    <property type="match status" value="1"/>
</dbReference>
<protein>
    <recommendedName>
        <fullName evidence="2">RGS domain-containing protein</fullName>
    </recommendedName>
</protein>
<dbReference type="PANTHER" id="PTHR10845:SF192">
    <property type="entry name" value="DOUBLE HIT, ISOFORM B"/>
    <property type="match status" value="1"/>
</dbReference>
<feature type="transmembrane region" description="Helical" evidence="1">
    <location>
        <begin position="46"/>
        <end position="65"/>
    </location>
</feature>
<comment type="caution">
    <text evidence="3">The sequence shown here is derived from an EMBL/GenBank/DDBJ whole genome shotgun (WGS) entry which is preliminary data.</text>
</comment>
<evidence type="ECO:0000256" key="1">
    <source>
        <dbReference type="SAM" id="Phobius"/>
    </source>
</evidence>
<dbReference type="SUPFAM" id="SSF48097">
    <property type="entry name" value="Regulator of G-protein signaling, RGS"/>
    <property type="match status" value="1"/>
</dbReference>
<dbReference type="SMART" id="SM00315">
    <property type="entry name" value="RGS"/>
    <property type="match status" value="1"/>
</dbReference>
<accession>A0ABR2VLH1</accession>
<dbReference type="PROSITE" id="PS50132">
    <property type="entry name" value="RGS"/>
    <property type="match status" value="1"/>
</dbReference>
<evidence type="ECO:0000259" key="2">
    <source>
        <dbReference type="PROSITE" id="PS50132"/>
    </source>
</evidence>
<keyword evidence="1" id="KW-0812">Transmembrane</keyword>
<keyword evidence="1" id="KW-1133">Transmembrane helix</keyword>
<evidence type="ECO:0000313" key="3">
    <source>
        <dbReference type="EMBL" id="KAK9675283.1"/>
    </source>
</evidence>
<dbReference type="PRINTS" id="PR01301">
    <property type="entry name" value="RGSPROTEIN"/>
</dbReference>
<keyword evidence="1" id="KW-0472">Membrane</keyword>
<feature type="transmembrane region" description="Helical" evidence="1">
    <location>
        <begin position="77"/>
        <end position="98"/>
    </location>
</feature>
<dbReference type="Proteomes" id="UP001479436">
    <property type="component" value="Unassembled WGS sequence"/>
</dbReference>
<dbReference type="Gene3D" id="1.10.167.10">
    <property type="entry name" value="Regulator of G-protein Signalling 4, domain 2"/>
    <property type="match status" value="1"/>
</dbReference>